<protein>
    <submittedName>
        <fullName evidence="2">Uncharacterized protein</fullName>
    </submittedName>
</protein>
<keyword evidence="1" id="KW-0812">Transmembrane</keyword>
<organism evidence="2">
    <name type="scientific">Anguilla anguilla</name>
    <name type="common">European freshwater eel</name>
    <name type="synonym">Muraena anguilla</name>
    <dbReference type="NCBI Taxonomy" id="7936"/>
    <lineage>
        <taxon>Eukaryota</taxon>
        <taxon>Metazoa</taxon>
        <taxon>Chordata</taxon>
        <taxon>Craniata</taxon>
        <taxon>Vertebrata</taxon>
        <taxon>Euteleostomi</taxon>
        <taxon>Actinopterygii</taxon>
        <taxon>Neopterygii</taxon>
        <taxon>Teleostei</taxon>
        <taxon>Anguilliformes</taxon>
        <taxon>Anguillidae</taxon>
        <taxon>Anguilla</taxon>
    </lineage>
</organism>
<dbReference type="AlphaFoldDB" id="A0A0E9U960"/>
<name>A0A0E9U960_ANGAN</name>
<evidence type="ECO:0000313" key="2">
    <source>
        <dbReference type="EMBL" id="JAH62366.1"/>
    </source>
</evidence>
<sequence>MTCCNIIFCFSPNYAIILIALDYLLARQLH</sequence>
<reference evidence="2" key="2">
    <citation type="journal article" date="2015" name="Fish Shellfish Immunol.">
        <title>Early steps in the European eel (Anguilla anguilla)-Vibrio vulnificus interaction in the gills: Role of the RtxA13 toxin.</title>
        <authorList>
            <person name="Callol A."/>
            <person name="Pajuelo D."/>
            <person name="Ebbesson L."/>
            <person name="Teles M."/>
            <person name="MacKenzie S."/>
            <person name="Amaro C."/>
        </authorList>
    </citation>
    <scope>NUCLEOTIDE SEQUENCE</scope>
</reference>
<dbReference type="EMBL" id="GBXM01046211">
    <property type="protein sequence ID" value="JAH62366.1"/>
    <property type="molecule type" value="Transcribed_RNA"/>
</dbReference>
<proteinExistence type="predicted"/>
<accession>A0A0E9U960</accession>
<keyword evidence="1" id="KW-1133">Transmembrane helix</keyword>
<evidence type="ECO:0000256" key="1">
    <source>
        <dbReference type="SAM" id="Phobius"/>
    </source>
</evidence>
<keyword evidence="1" id="KW-0472">Membrane</keyword>
<reference evidence="2" key="1">
    <citation type="submission" date="2014-11" db="EMBL/GenBank/DDBJ databases">
        <authorList>
            <person name="Amaro Gonzalez C."/>
        </authorList>
    </citation>
    <scope>NUCLEOTIDE SEQUENCE</scope>
</reference>
<feature type="transmembrane region" description="Helical" evidence="1">
    <location>
        <begin position="6"/>
        <end position="26"/>
    </location>
</feature>